<proteinExistence type="predicted"/>
<name>A0ABT0N696_9GAMM</name>
<dbReference type="InterPro" id="IPR029069">
    <property type="entry name" value="HotDog_dom_sf"/>
</dbReference>
<dbReference type="PANTHER" id="PTHR34075:SF5">
    <property type="entry name" value="BLR3430 PROTEIN"/>
    <property type="match status" value="1"/>
</dbReference>
<evidence type="ECO:0000313" key="5">
    <source>
        <dbReference type="Proteomes" id="UP001202831"/>
    </source>
</evidence>
<dbReference type="Pfam" id="PF13452">
    <property type="entry name" value="FAS1_DH_region"/>
    <property type="match status" value="1"/>
</dbReference>
<dbReference type="Gene3D" id="6.10.30.10">
    <property type="match status" value="1"/>
</dbReference>
<evidence type="ECO:0000259" key="1">
    <source>
        <dbReference type="Pfam" id="PF01796"/>
    </source>
</evidence>
<dbReference type="Pfam" id="PF01796">
    <property type="entry name" value="OB_ChsH2_C"/>
    <property type="match status" value="1"/>
</dbReference>
<dbReference type="Gene3D" id="3.10.129.10">
    <property type="entry name" value="Hotdog Thioesterase"/>
    <property type="match status" value="1"/>
</dbReference>
<dbReference type="SUPFAM" id="SSF54637">
    <property type="entry name" value="Thioesterase/thiol ester dehydrase-isomerase"/>
    <property type="match status" value="1"/>
</dbReference>
<dbReference type="RefSeq" id="WP_249248681.1">
    <property type="nucleotide sequence ID" value="NZ_JAKIKT010000003.1"/>
</dbReference>
<keyword evidence="5" id="KW-1185">Reference proteome</keyword>
<organism evidence="4 5">
    <name type="scientific">Shewanella corallii</name>
    <dbReference type="NCBI Taxonomy" id="560080"/>
    <lineage>
        <taxon>Bacteria</taxon>
        <taxon>Pseudomonadati</taxon>
        <taxon>Pseudomonadota</taxon>
        <taxon>Gammaproteobacteria</taxon>
        <taxon>Alteromonadales</taxon>
        <taxon>Shewanellaceae</taxon>
        <taxon>Shewanella</taxon>
    </lineage>
</organism>
<evidence type="ECO:0000259" key="3">
    <source>
        <dbReference type="Pfam" id="PF13452"/>
    </source>
</evidence>
<dbReference type="InterPro" id="IPR022002">
    <property type="entry name" value="ChsH2_Znr"/>
</dbReference>
<gene>
    <name evidence="4" type="ORF">L2725_09110</name>
</gene>
<protein>
    <submittedName>
        <fullName evidence="4">OB-fold domain-containing protein</fullName>
    </submittedName>
</protein>
<dbReference type="EMBL" id="JAKIKT010000003">
    <property type="protein sequence ID" value="MCL2913949.1"/>
    <property type="molecule type" value="Genomic_DNA"/>
</dbReference>
<dbReference type="InterPro" id="IPR002878">
    <property type="entry name" value="ChsH2_C"/>
</dbReference>
<dbReference type="InterPro" id="IPR012340">
    <property type="entry name" value="NA-bd_OB-fold"/>
</dbReference>
<dbReference type="InterPro" id="IPR039569">
    <property type="entry name" value="FAS1-like_DH_region"/>
</dbReference>
<feature type="domain" description="ChsH2 C-terminal OB-fold" evidence="1">
    <location>
        <begin position="246"/>
        <end position="308"/>
    </location>
</feature>
<feature type="domain" description="ChsH2 rubredoxin-like zinc ribbon" evidence="2">
    <location>
        <begin position="208"/>
        <end position="244"/>
    </location>
</feature>
<feature type="domain" description="FAS1-like dehydratase" evidence="3">
    <location>
        <begin position="14"/>
        <end position="147"/>
    </location>
</feature>
<evidence type="ECO:0000313" key="4">
    <source>
        <dbReference type="EMBL" id="MCL2913949.1"/>
    </source>
</evidence>
<evidence type="ECO:0000259" key="2">
    <source>
        <dbReference type="Pfam" id="PF12172"/>
    </source>
</evidence>
<dbReference type="Pfam" id="PF12172">
    <property type="entry name" value="zf-ChsH2"/>
    <property type="match status" value="1"/>
</dbReference>
<accession>A0ABT0N696</accession>
<dbReference type="SUPFAM" id="SSF50249">
    <property type="entry name" value="Nucleic acid-binding proteins"/>
    <property type="match status" value="1"/>
</dbReference>
<dbReference type="PANTHER" id="PTHR34075">
    <property type="entry name" value="BLR3430 PROTEIN"/>
    <property type="match status" value="1"/>
</dbReference>
<dbReference type="InterPro" id="IPR052513">
    <property type="entry name" value="Thioester_dehydratase-like"/>
</dbReference>
<comment type="caution">
    <text evidence="4">The sequence shown here is derived from an EMBL/GenBank/DDBJ whole genome shotgun (WGS) entry which is preliminary data.</text>
</comment>
<sequence length="330" mass="37472">MADYEWLKPIREMVGREYGRIIAWDEVNPAMVRQWCEVMGVENPLYTDAEYAHQSEFGELVAPPSMLQSWCEAGFYRDSYAPGSTEDNPYTVLKLIEAEGYPSVVAVNSELTFERYVKMGEKLYYTTRFDAISEEKVTALGTGFFVTLIMSYFSINDSGEDDKVGELLFRVFKFKPANPVARPEKTESGLPKIKRPKPGISDDTRFFWEGCEQGELRIQHCKACDKLQHPPAPVCMYCHSFELDYQLASGKGQLYSFVVMHYPEVPPFDHPNPIGLIELEEGVRLSAQLIDVDKDQLQIGMALEVRFETFDDEMTLPLFAPVSAAAESLT</sequence>
<reference evidence="4 5" key="1">
    <citation type="submission" date="2022-01" db="EMBL/GenBank/DDBJ databases">
        <title>Whole genome-based taxonomy of the Shewanellaceae.</title>
        <authorList>
            <person name="Martin-Rodriguez A.J."/>
        </authorList>
    </citation>
    <scope>NUCLEOTIDE SEQUENCE [LARGE SCALE GENOMIC DNA]</scope>
    <source>
        <strain evidence="4 5">DSM 21332</strain>
    </source>
</reference>
<dbReference type="Proteomes" id="UP001202831">
    <property type="component" value="Unassembled WGS sequence"/>
</dbReference>